<dbReference type="RefSeq" id="XP_019047454.1">
    <property type="nucleotide sequence ID" value="XM_019190706.1"/>
</dbReference>
<evidence type="ECO:0000256" key="1">
    <source>
        <dbReference type="SAM" id="MobiDB-lite"/>
    </source>
</evidence>
<reference evidence="2" key="3">
    <citation type="submission" date="2014-01" db="EMBL/GenBank/DDBJ databases">
        <title>Evolution of pathogenesis and genome organization in the Tremellales.</title>
        <authorList>
            <person name="Cuomo C."/>
            <person name="Litvintseva A."/>
            <person name="Heitman J."/>
            <person name="Chen Y."/>
            <person name="Sun S."/>
            <person name="Springer D."/>
            <person name="Dromer F."/>
            <person name="Young S."/>
            <person name="Zeng Q."/>
            <person name="Chapman S."/>
            <person name="Gujja S."/>
            <person name="Saif S."/>
            <person name="Birren B."/>
        </authorList>
    </citation>
    <scope>NUCLEOTIDE SEQUENCE</scope>
    <source>
        <strain evidence="2">CBS 10118</strain>
    </source>
</reference>
<dbReference type="EMBL" id="KI894020">
    <property type="protein sequence ID" value="OCF26384.1"/>
    <property type="molecule type" value="Genomic_DNA"/>
</dbReference>
<feature type="region of interest" description="Disordered" evidence="1">
    <location>
        <begin position="1"/>
        <end position="21"/>
    </location>
</feature>
<evidence type="ECO:0000313" key="4">
    <source>
        <dbReference type="Proteomes" id="UP000092730"/>
    </source>
</evidence>
<reference evidence="3" key="4">
    <citation type="submission" date="2024-02" db="EMBL/GenBank/DDBJ databases">
        <title>Comparative genomics of Cryptococcus and Kwoniella reveals pathogenesis evolution and contrasting modes of karyotype evolution via chromosome fusion or intercentromeric recombination.</title>
        <authorList>
            <person name="Coelho M.A."/>
            <person name="David-Palma M."/>
            <person name="Shea T."/>
            <person name="Bowers K."/>
            <person name="McGinley-Smith S."/>
            <person name="Mohammad A.W."/>
            <person name="Gnirke A."/>
            <person name="Yurkov A.M."/>
            <person name="Nowrousian M."/>
            <person name="Sun S."/>
            <person name="Cuomo C.A."/>
            <person name="Heitman J."/>
        </authorList>
    </citation>
    <scope>NUCLEOTIDE SEQUENCE</scope>
    <source>
        <strain evidence="3">CBS 10118</strain>
    </source>
</reference>
<evidence type="ECO:0000313" key="2">
    <source>
        <dbReference type="EMBL" id="OCF26384.1"/>
    </source>
</evidence>
<gene>
    <name evidence="2" type="ORF">I302_04067</name>
    <name evidence="3" type="ORF">I302_100691</name>
</gene>
<feature type="compositionally biased region" description="Polar residues" evidence="1">
    <location>
        <begin position="1"/>
        <end position="13"/>
    </location>
</feature>
<dbReference type="VEuPathDB" id="FungiDB:I302_04067"/>
<keyword evidence="4" id="KW-1185">Reference proteome</keyword>
<name>A0A1B9G5S8_9TREE</name>
<proteinExistence type="predicted"/>
<accession>A0A1B9G5S8</accession>
<reference evidence="3" key="2">
    <citation type="submission" date="2013-07" db="EMBL/GenBank/DDBJ databases">
        <authorList>
            <consortium name="The Broad Institute Genome Sequencing Platform"/>
            <person name="Cuomo C."/>
            <person name="Litvintseva A."/>
            <person name="Chen Y."/>
            <person name="Heitman J."/>
            <person name="Sun S."/>
            <person name="Springer D."/>
            <person name="Dromer F."/>
            <person name="Young S.K."/>
            <person name="Zeng Q."/>
            <person name="Gargeya S."/>
            <person name="Fitzgerald M."/>
            <person name="Abouelleil A."/>
            <person name="Alvarado L."/>
            <person name="Berlin A.M."/>
            <person name="Chapman S.B."/>
            <person name="Dewar J."/>
            <person name="Goldberg J."/>
            <person name="Griggs A."/>
            <person name="Gujja S."/>
            <person name="Hansen M."/>
            <person name="Howarth C."/>
            <person name="Imamovic A."/>
            <person name="Larimer J."/>
            <person name="McCowan C."/>
            <person name="Murphy C."/>
            <person name="Pearson M."/>
            <person name="Priest M."/>
            <person name="Roberts A."/>
            <person name="Saif S."/>
            <person name="Shea T."/>
            <person name="Sykes S."/>
            <person name="Wortman J."/>
            <person name="Nusbaum C."/>
            <person name="Birren B."/>
        </authorList>
    </citation>
    <scope>NUCLEOTIDE SEQUENCE</scope>
    <source>
        <strain evidence="3">CBS 10118</strain>
    </source>
</reference>
<dbReference type="GeneID" id="30208466"/>
<dbReference type="EMBL" id="CP144541">
    <property type="protein sequence ID" value="WVW78731.1"/>
    <property type="molecule type" value="Genomic_DNA"/>
</dbReference>
<evidence type="ECO:0000313" key="3">
    <source>
        <dbReference type="EMBL" id="WVW78731.1"/>
    </source>
</evidence>
<protein>
    <submittedName>
        <fullName evidence="2">Uncharacterized protein</fullName>
    </submittedName>
</protein>
<dbReference type="Proteomes" id="UP000092730">
    <property type="component" value="Chromosome 1"/>
</dbReference>
<organism evidence="2">
    <name type="scientific">Kwoniella bestiolae CBS 10118</name>
    <dbReference type="NCBI Taxonomy" id="1296100"/>
    <lineage>
        <taxon>Eukaryota</taxon>
        <taxon>Fungi</taxon>
        <taxon>Dikarya</taxon>
        <taxon>Basidiomycota</taxon>
        <taxon>Agaricomycotina</taxon>
        <taxon>Tremellomycetes</taxon>
        <taxon>Tremellales</taxon>
        <taxon>Cryptococcaceae</taxon>
        <taxon>Kwoniella</taxon>
    </lineage>
</organism>
<sequence>MSAESASKSCTNEGSKKDEDKYAFRRSARAILDSWEGYVPPAQSTTDPKELWSNRSKSCSEKMTKIKHWLIYRNKDPDTLESFQELEQTAKKFYTTEDTPSESATQFRVFNIQAAAIENTYEIPREDSQLWQFSE</sequence>
<dbReference type="AlphaFoldDB" id="A0A1B9G5S8"/>
<reference evidence="2" key="1">
    <citation type="submission" date="2013-07" db="EMBL/GenBank/DDBJ databases">
        <title>The Genome Sequence of Cryptococcus bestiolae CBS10118.</title>
        <authorList>
            <consortium name="The Broad Institute Genome Sequencing Platform"/>
            <person name="Cuomo C."/>
            <person name="Litvintseva A."/>
            <person name="Chen Y."/>
            <person name="Heitman J."/>
            <person name="Sun S."/>
            <person name="Springer D."/>
            <person name="Dromer F."/>
            <person name="Young S.K."/>
            <person name="Zeng Q."/>
            <person name="Gargeya S."/>
            <person name="Fitzgerald M."/>
            <person name="Abouelleil A."/>
            <person name="Alvarado L."/>
            <person name="Berlin A.M."/>
            <person name="Chapman S.B."/>
            <person name="Dewar J."/>
            <person name="Goldberg J."/>
            <person name="Griggs A."/>
            <person name="Gujja S."/>
            <person name="Hansen M."/>
            <person name="Howarth C."/>
            <person name="Imamovic A."/>
            <person name="Larimer J."/>
            <person name="McCowan C."/>
            <person name="Murphy C."/>
            <person name="Pearson M."/>
            <person name="Priest M."/>
            <person name="Roberts A."/>
            <person name="Saif S."/>
            <person name="Shea T."/>
            <person name="Sykes S."/>
            <person name="Wortman J."/>
            <person name="Nusbaum C."/>
            <person name="Birren B."/>
        </authorList>
    </citation>
    <scope>NUCLEOTIDE SEQUENCE [LARGE SCALE GENOMIC DNA]</scope>
    <source>
        <strain evidence="2">CBS 10118</strain>
    </source>
</reference>
<dbReference type="KEGG" id="kbi:30208466"/>